<comment type="caution">
    <text evidence="1">The sequence shown here is derived from an EMBL/GenBank/DDBJ whole genome shotgun (WGS) entry which is preliminary data.</text>
</comment>
<dbReference type="PATRIC" id="fig|1288826.3.peg.552"/>
<dbReference type="GO" id="GO:0016853">
    <property type="term" value="F:isomerase activity"/>
    <property type="evidence" value="ECO:0007669"/>
    <property type="project" value="UniProtKB-KW"/>
</dbReference>
<reference evidence="1 2" key="1">
    <citation type="journal article" date="2013" name="Genome Announc.">
        <title>Genome Sequence of Hydrothermal Arsenic-Respiring Bacterium Marinobacter santoriniensis NKSG1T.</title>
        <authorList>
            <person name="Handley K.M."/>
            <person name="Upton M."/>
            <person name="Beatson S.A."/>
            <person name="Hery M."/>
            <person name="Lloyd J.R."/>
        </authorList>
    </citation>
    <scope>NUCLEOTIDE SEQUENCE [LARGE SCALE GENOMIC DNA]</scope>
    <source>
        <strain evidence="1 2">NKSG1</strain>
    </source>
</reference>
<dbReference type="Proteomes" id="UP000011960">
    <property type="component" value="Unassembled WGS sequence"/>
</dbReference>
<dbReference type="STRING" id="1288826.MSNKSG1_02876"/>
<protein>
    <submittedName>
        <fullName evidence="1">Isopropylmalate isomerase large subunit</fullName>
    </submittedName>
</protein>
<keyword evidence="2" id="KW-1185">Reference proteome</keyword>
<evidence type="ECO:0000313" key="1">
    <source>
        <dbReference type="EMBL" id="EMP56968.1"/>
    </source>
</evidence>
<evidence type="ECO:0000313" key="2">
    <source>
        <dbReference type="Proteomes" id="UP000011960"/>
    </source>
</evidence>
<name>M7D8C5_9GAMM</name>
<dbReference type="AlphaFoldDB" id="M7D8C5"/>
<accession>M7D8C5</accession>
<dbReference type="RefSeq" id="WP_008937733.1">
    <property type="nucleotide sequence ID" value="NZ_APAT01000008.1"/>
</dbReference>
<gene>
    <name evidence="1" type="ORF">MSNKSG1_02876</name>
</gene>
<keyword evidence="1" id="KW-0413">Isomerase</keyword>
<organism evidence="1 2">
    <name type="scientific">Marinobacter santoriniensis NKSG1</name>
    <dbReference type="NCBI Taxonomy" id="1288826"/>
    <lineage>
        <taxon>Bacteria</taxon>
        <taxon>Pseudomonadati</taxon>
        <taxon>Pseudomonadota</taxon>
        <taxon>Gammaproteobacteria</taxon>
        <taxon>Pseudomonadales</taxon>
        <taxon>Marinobacteraceae</taxon>
        <taxon>Marinobacter</taxon>
    </lineage>
</organism>
<dbReference type="EMBL" id="APAT01000008">
    <property type="protein sequence ID" value="EMP56968.1"/>
    <property type="molecule type" value="Genomic_DNA"/>
</dbReference>
<sequence>MAAYLAFLGGCAATPAAQEIGSNRQAFLERLSSDPQACQTYREAYVNGFQENVSALAQSDQAGQAEAARQLNQARERLLAAGLSEPDCARPYCIIEPLQEGKLETWCGYRLDADRGEELYQWLDWETVQAFVQRQ</sequence>
<proteinExistence type="predicted"/>